<evidence type="ECO:0000313" key="1">
    <source>
        <dbReference type="EMBL" id="KAF9532605.1"/>
    </source>
</evidence>
<proteinExistence type="predicted"/>
<evidence type="ECO:0000313" key="2">
    <source>
        <dbReference type="Proteomes" id="UP000807306"/>
    </source>
</evidence>
<comment type="caution">
    <text evidence="1">The sequence shown here is derived from an EMBL/GenBank/DDBJ whole genome shotgun (WGS) entry which is preliminary data.</text>
</comment>
<dbReference type="EMBL" id="MU157831">
    <property type="protein sequence ID" value="KAF9532605.1"/>
    <property type="molecule type" value="Genomic_DNA"/>
</dbReference>
<protein>
    <submittedName>
        <fullName evidence="1">Uncharacterized protein</fullName>
    </submittedName>
</protein>
<accession>A0A9P6ENT2</accession>
<organism evidence="1 2">
    <name type="scientific">Crepidotus variabilis</name>
    <dbReference type="NCBI Taxonomy" id="179855"/>
    <lineage>
        <taxon>Eukaryota</taxon>
        <taxon>Fungi</taxon>
        <taxon>Dikarya</taxon>
        <taxon>Basidiomycota</taxon>
        <taxon>Agaricomycotina</taxon>
        <taxon>Agaricomycetes</taxon>
        <taxon>Agaricomycetidae</taxon>
        <taxon>Agaricales</taxon>
        <taxon>Agaricineae</taxon>
        <taxon>Crepidotaceae</taxon>
        <taxon>Crepidotus</taxon>
    </lineage>
</organism>
<gene>
    <name evidence="1" type="ORF">CPB83DRAFT_832710</name>
</gene>
<sequence length="247" mass="27858">MEVKATWASNYSNNGDEAGRATGKNLDVGQRLATANQEVVIVRERADRVVEFPIGVRNHESGGCPCPGIYSITAGFLSAPVMLNRSYGVHVDQLFLISRQAERYLLRNRLYRDPLLTSGTLLEVIKLTQVTVTQSAVRIAACVDVPFLGWRLHSLYTTQLSVELPPQATAECRFFFSPRSPWGEALSVESAMATEMFAGSQFREDSLCVRLFHFWVEIDYINWEMKATWARQGSIRKLYCHGPDFRS</sequence>
<name>A0A9P6ENT2_9AGAR</name>
<dbReference type="Proteomes" id="UP000807306">
    <property type="component" value="Unassembled WGS sequence"/>
</dbReference>
<dbReference type="AlphaFoldDB" id="A0A9P6ENT2"/>
<keyword evidence="2" id="KW-1185">Reference proteome</keyword>
<reference evidence="1" key="1">
    <citation type="submission" date="2020-11" db="EMBL/GenBank/DDBJ databases">
        <authorList>
            <consortium name="DOE Joint Genome Institute"/>
            <person name="Ahrendt S."/>
            <person name="Riley R."/>
            <person name="Andreopoulos W."/>
            <person name="Labutti K."/>
            <person name="Pangilinan J."/>
            <person name="Ruiz-Duenas F.J."/>
            <person name="Barrasa J.M."/>
            <person name="Sanchez-Garcia M."/>
            <person name="Camarero S."/>
            <person name="Miyauchi S."/>
            <person name="Serrano A."/>
            <person name="Linde D."/>
            <person name="Babiker R."/>
            <person name="Drula E."/>
            <person name="Ayuso-Fernandez I."/>
            <person name="Pacheco R."/>
            <person name="Padilla G."/>
            <person name="Ferreira P."/>
            <person name="Barriuso J."/>
            <person name="Kellner H."/>
            <person name="Castanera R."/>
            <person name="Alfaro M."/>
            <person name="Ramirez L."/>
            <person name="Pisabarro A.G."/>
            <person name="Kuo A."/>
            <person name="Tritt A."/>
            <person name="Lipzen A."/>
            <person name="He G."/>
            <person name="Yan M."/>
            <person name="Ng V."/>
            <person name="Cullen D."/>
            <person name="Martin F."/>
            <person name="Rosso M.-N."/>
            <person name="Henrissat B."/>
            <person name="Hibbett D."/>
            <person name="Martinez A.T."/>
            <person name="Grigoriev I.V."/>
        </authorList>
    </citation>
    <scope>NUCLEOTIDE SEQUENCE</scope>
    <source>
        <strain evidence="1">CBS 506.95</strain>
    </source>
</reference>